<dbReference type="InterPro" id="IPR015424">
    <property type="entry name" value="PyrdxlP-dep_Trfase"/>
</dbReference>
<evidence type="ECO:0000259" key="1">
    <source>
        <dbReference type="Pfam" id="PF00266"/>
    </source>
</evidence>
<keyword evidence="3" id="KW-1185">Reference proteome</keyword>
<dbReference type="InterPro" id="IPR015421">
    <property type="entry name" value="PyrdxlP-dep_Trfase_major"/>
</dbReference>
<evidence type="ECO:0000313" key="2">
    <source>
        <dbReference type="EMBL" id="NYH90331.1"/>
    </source>
</evidence>
<dbReference type="PANTHER" id="PTHR43586">
    <property type="entry name" value="CYSTEINE DESULFURASE"/>
    <property type="match status" value="1"/>
</dbReference>
<accession>A0A852ZB87</accession>
<dbReference type="GO" id="GO:0016829">
    <property type="term" value="F:lyase activity"/>
    <property type="evidence" value="ECO:0007669"/>
    <property type="project" value="UniProtKB-KW"/>
</dbReference>
<organism evidence="2 3">
    <name type="scientific">Actinopolymorpha rutila</name>
    <dbReference type="NCBI Taxonomy" id="446787"/>
    <lineage>
        <taxon>Bacteria</taxon>
        <taxon>Bacillati</taxon>
        <taxon>Actinomycetota</taxon>
        <taxon>Actinomycetes</taxon>
        <taxon>Propionibacteriales</taxon>
        <taxon>Actinopolymorphaceae</taxon>
        <taxon>Actinopolymorpha</taxon>
    </lineage>
</organism>
<dbReference type="RefSeq" id="WP_179787898.1">
    <property type="nucleotide sequence ID" value="NZ_BAAARR010000016.1"/>
</dbReference>
<dbReference type="Gene3D" id="3.40.640.10">
    <property type="entry name" value="Type I PLP-dependent aspartate aminotransferase-like (Major domain)"/>
    <property type="match status" value="1"/>
</dbReference>
<dbReference type="InterPro" id="IPR015422">
    <property type="entry name" value="PyrdxlP-dep_Trfase_small"/>
</dbReference>
<dbReference type="SUPFAM" id="SSF53383">
    <property type="entry name" value="PLP-dependent transferases"/>
    <property type="match status" value="1"/>
</dbReference>
<keyword evidence="2" id="KW-0456">Lyase</keyword>
<dbReference type="AlphaFoldDB" id="A0A852ZB87"/>
<proteinExistence type="predicted"/>
<dbReference type="EMBL" id="JACBZH010000001">
    <property type="protein sequence ID" value="NYH90331.1"/>
    <property type="molecule type" value="Genomic_DNA"/>
</dbReference>
<dbReference type="InterPro" id="IPR000192">
    <property type="entry name" value="Aminotrans_V_dom"/>
</dbReference>
<name>A0A852ZB87_9ACTN</name>
<protein>
    <submittedName>
        <fullName evidence="2">Selenocysteine lyase/cysteine desulfurase</fullName>
    </submittedName>
</protein>
<dbReference type="Gene3D" id="3.90.1150.10">
    <property type="entry name" value="Aspartate Aminotransferase, domain 1"/>
    <property type="match status" value="1"/>
</dbReference>
<sequence>MDIAAAQDLFDAEPGWLNTASFGLPPRPAWDALQEALEVWRRGTNGSECWYDATRRAREGFARLVGAPVADVAIGSTTSGLIAPVAAALPAGSRVVVPDVEFTSNLFPWMVHADRGVEVVTVPVEELVQSVDRRTTVVAFSAVQSATGQVADFDRLVEVGRDAGALVVVDASQAAGWLPRAWTRADVVVASAYKWLMAPRGAAFGYFAPAVRERLRPIQAGWFAGEDVGASFYGPPLRLARDARRLDISPAWFSYVGAAPALDLLLDLGVDRVHTHDVALANRFREGLGLPAGDSAIVSVDLPGAEERLAAAGIRAGLRNGQVRVSFHLYSTVDDVDRAVEALRPSASASRRGEVTDAS</sequence>
<dbReference type="Pfam" id="PF00266">
    <property type="entry name" value="Aminotran_5"/>
    <property type="match status" value="1"/>
</dbReference>
<comment type="caution">
    <text evidence="2">The sequence shown here is derived from an EMBL/GenBank/DDBJ whole genome shotgun (WGS) entry which is preliminary data.</text>
</comment>
<evidence type="ECO:0000313" key="3">
    <source>
        <dbReference type="Proteomes" id="UP000579605"/>
    </source>
</evidence>
<dbReference type="PANTHER" id="PTHR43586:SF21">
    <property type="entry name" value="PYRIDOXAL PHOSPHATE (PLP)-DEPENDENT ASPARTATE AMINOTRANSFERASE SUPERFAMILY"/>
    <property type="match status" value="1"/>
</dbReference>
<reference evidence="2 3" key="1">
    <citation type="submission" date="2020-07" db="EMBL/GenBank/DDBJ databases">
        <title>Sequencing the genomes of 1000 actinobacteria strains.</title>
        <authorList>
            <person name="Klenk H.-P."/>
        </authorList>
    </citation>
    <scope>NUCLEOTIDE SEQUENCE [LARGE SCALE GENOMIC DNA]</scope>
    <source>
        <strain evidence="2 3">DSM 18448</strain>
    </source>
</reference>
<feature type="domain" description="Aminotransferase class V" evidence="1">
    <location>
        <begin position="47"/>
        <end position="288"/>
    </location>
</feature>
<gene>
    <name evidence="2" type="ORF">F4554_002969</name>
</gene>
<dbReference type="Proteomes" id="UP000579605">
    <property type="component" value="Unassembled WGS sequence"/>
</dbReference>